<dbReference type="EMBL" id="VEPZ02000069">
    <property type="protein sequence ID" value="KAE8734433.1"/>
    <property type="molecule type" value="Genomic_DNA"/>
</dbReference>
<dbReference type="PROSITE" id="PS50294">
    <property type="entry name" value="WD_REPEATS_REGION"/>
    <property type="match status" value="1"/>
</dbReference>
<gene>
    <name evidence="7" type="ORF">F3Y22_tig00000764pilonHSYRG00033</name>
</gene>
<feature type="compositionally biased region" description="Acidic residues" evidence="6">
    <location>
        <begin position="304"/>
        <end position="315"/>
    </location>
</feature>
<dbReference type="PROSITE" id="PS50082">
    <property type="entry name" value="WD_REPEATS_2"/>
    <property type="match status" value="2"/>
</dbReference>
<dbReference type="SUPFAM" id="SSF56672">
    <property type="entry name" value="DNA/RNA polymerases"/>
    <property type="match status" value="1"/>
</dbReference>
<feature type="region of interest" description="Disordered" evidence="6">
    <location>
        <begin position="749"/>
        <end position="780"/>
    </location>
</feature>
<protein>
    <recommendedName>
        <fullName evidence="4">Serine-threonine kinase receptor-associated protein</fullName>
    </recommendedName>
</protein>
<evidence type="ECO:0000256" key="3">
    <source>
        <dbReference type="ARBA" id="ARBA00038394"/>
    </source>
</evidence>
<dbReference type="InterPro" id="IPR019775">
    <property type="entry name" value="WD40_repeat_CS"/>
</dbReference>
<evidence type="ECO:0000256" key="6">
    <source>
        <dbReference type="SAM" id="MobiDB-lite"/>
    </source>
</evidence>
<evidence type="ECO:0000256" key="4">
    <source>
        <dbReference type="ARBA" id="ARBA00040390"/>
    </source>
</evidence>
<dbReference type="PANTHER" id="PTHR19877">
    <property type="entry name" value="EUKARYOTIC TRANSLATION INITIATION FACTOR 3 SUBUNIT I"/>
    <property type="match status" value="1"/>
</dbReference>
<dbReference type="PANTHER" id="PTHR19877:SF1">
    <property type="entry name" value="EUKARYOTIC TRANSLATION INITIATION FACTOR 3 SUBUNIT I"/>
    <property type="match status" value="1"/>
</dbReference>
<dbReference type="SMART" id="SM00320">
    <property type="entry name" value="WD40"/>
    <property type="match status" value="1"/>
</dbReference>
<dbReference type="InterPro" id="IPR043128">
    <property type="entry name" value="Rev_trsase/Diguanyl_cyclase"/>
</dbReference>
<keyword evidence="1 5" id="KW-0853">WD repeat</keyword>
<dbReference type="GO" id="GO:0003723">
    <property type="term" value="F:RNA binding"/>
    <property type="evidence" value="ECO:0007669"/>
    <property type="project" value="TreeGrafter"/>
</dbReference>
<feature type="repeat" description="WD" evidence="5">
    <location>
        <begin position="43"/>
        <end position="84"/>
    </location>
</feature>
<dbReference type="InterPro" id="IPR043502">
    <property type="entry name" value="DNA/RNA_pol_sf"/>
</dbReference>
<evidence type="ECO:0000313" key="8">
    <source>
        <dbReference type="Proteomes" id="UP000436088"/>
    </source>
</evidence>
<dbReference type="InterPro" id="IPR036322">
    <property type="entry name" value="WD40_repeat_dom_sf"/>
</dbReference>
<feature type="repeat" description="WD" evidence="5">
    <location>
        <begin position="1"/>
        <end position="42"/>
    </location>
</feature>
<comment type="caution">
    <text evidence="7">The sequence shown here is derived from an EMBL/GenBank/DDBJ whole genome shotgun (WGS) entry which is preliminary data.</text>
</comment>
<reference evidence="7" key="1">
    <citation type="submission" date="2019-09" db="EMBL/GenBank/DDBJ databases">
        <title>Draft genome information of white flower Hibiscus syriacus.</title>
        <authorList>
            <person name="Kim Y.-M."/>
        </authorList>
    </citation>
    <scope>NUCLEOTIDE SEQUENCE [LARGE SCALE GENOMIC DNA]</scope>
    <source>
        <strain evidence="7">YM2019G1</strain>
    </source>
</reference>
<dbReference type="InterPro" id="IPR015943">
    <property type="entry name" value="WD40/YVTN_repeat-like_dom_sf"/>
</dbReference>
<dbReference type="Pfam" id="PF00400">
    <property type="entry name" value="WD40"/>
    <property type="match status" value="1"/>
</dbReference>
<feature type="region of interest" description="Disordered" evidence="6">
    <location>
        <begin position="304"/>
        <end position="346"/>
    </location>
</feature>
<dbReference type="PROSITE" id="PS00678">
    <property type="entry name" value="WD_REPEATS_1"/>
    <property type="match status" value="1"/>
</dbReference>
<keyword evidence="2" id="KW-0677">Repeat</keyword>
<dbReference type="InterPro" id="IPR001680">
    <property type="entry name" value="WD40_rpt"/>
</dbReference>
<dbReference type="SUPFAM" id="SSF50978">
    <property type="entry name" value="WD40 repeat-like"/>
    <property type="match status" value="1"/>
</dbReference>
<feature type="compositionally biased region" description="Basic and acidic residues" evidence="6">
    <location>
        <begin position="749"/>
        <end position="761"/>
    </location>
</feature>
<keyword evidence="7" id="KW-0648">Protein biosynthesis</keyword>
<evidence type="ECO:0000256" key="5">
    <source>
        <dbReference type="PROSITE-ProRule" id="PRU00221"/>
    </source>
</evidence>
<evidence type="ECO:0000256" key="2">
    <source>
        <dbReference type="ARBA" id="ARBA00022737"/>
    </source>
</evidence>
<keyword evidence="8" id="KW-1185">Reference proteome</keyword>
<dbReference type="Gene3D" id="2.130.10.10">
    <property type="entry name" value="YVTN repeat-like/Quinoprotein amine dehydrogenase"/>
    <property type="match status" value="1"/>
</dbReference>
<organism evidence="7 8">
    <name type="scientific">Hibiscus syriacus</name>
    <name type="common">Rose of Sharon</name>
    <dbReference type="NCBI Taxonomy" id="106335"/>
    <lineage>
        <taxon>Eukaryota</taxon>
        <taxon>Viridiplantae</taxon>
        <taxon>Streptophyta</taxon>
        <taxon>Embryophyta</taxon>
        <taxon>Tracheophyta</taxon>
        <taxon>Spermatophyta</taxon>
        <taxon>Magnoliopsida</taxon>
        <taxon>eudicotyledons</taxon>
        <taxon>Gunneridae</taxon>
        <taxon>Pentapetalae</taxon>
        <taxon>rosids</taxon>
        <taxon>malvids</taxon>
        <taxon>Malvales</taxon>
        <taxon>Malvaceae</taxon>
        <taxon>Malvoideae</taxon>
        <taxon>Hibiscus</taxon>
    </lineage>
</organism>
<proteinExistence type="inferred from homology"/>
<accession>A0A6A3CYH7</accession>
<dbReference type="AlphaFoldDB" id="A0A6A3CYH7"/>
<evidence type="ECO:0000256" key="1">
    <source>
        <dbReference type="ARBA" id="ARBA00022574"/>
    </source>
</evidence>
<evidence type="ECO:0000313" key="7">
    <source>
        <dbReference type="EMBL" id="KAE8734433.1"/>
    </source>
</evidence>
<keyword evidence="7" id="KW-0396">Initiation factor</keyword>
<feature type="region of interest" description="Disordered" evidence="6">
    <location>
        <begin position="244"/>
        <end position="271"/>
    </location>
</feature>
<dbReference type="Gene3D" id="3.10.10.10">
    <property type="entry name" value="HIV Type 1 Reverse Transcriptase, subunit A, domain 1"/>
    <property type="match status" value="1"/>
</dbReference>
<name>A0A6A3CYH7_HIBSY</name>
<sequence>MKGHERPLMFLNYNRDGGILFSCAKDHTPTVWFADNGERLGTYRGHNNTVWSYDVSRDLVRLITGSADQTAKLWNVQMGAQLYIFNFGSPTMSVDFSVWDKLVVITMDPFMELTSFIHVKRIARDPAELVTLTIKLYTIIAIIGSSPWMRASISFSASSSPFSETPTDNSVKRSYLGFGSNEKKKGTLVNSVGQIRHRSFSWCMTRRHSNEPLELEIERFFRRRRRAQHANMYQIRNQGIGHEEDLNIGTRTSPSDTEVTKPHGKEQYSVLTLRSGTYINVEDKFGGRPKDDSPPVTVQADQELLEEAPVEEDKDEGSSSKVTERANKNAKENIVPTTSEQESDLEVDTIIARETDQFYHDNFIQLKTDERLFEDLKAEEPNDFYFEEHQASFLITSPGLQRRLNPIMKQVVMKEILKWLDAGVIYLISDSSWVSPVQCVPKKGCTTMVTSEDNELLPTCTVTGWDDFFISGDDFQKCLDNLTKVLKRCEEVDLVLNWEKCHFIATECIVLGHVDLGSDVLDIFHQHKWKKIAKHPNNVNASLVKGFYANITEPNEHVVMTFVFPTQWNGQQMSRRTVNREKLQPRAKLWNHFMKHKLLPTSHNTTVSCQRMFSLHSIIVGCSIDIEKIIVEQVHTCLKRPASALAKIPMLLGLKEAKGKEKDENTSRAAVTPHARAKPDVLEEVIKRTQEQVEQLTDKMMTYFSYTKRRDEFLANTFMEILPHTNFDIPVFPVTLLQPAENVEAYEDAHQPANEEVHQPTDEEEPTDLDPFHTMSPTEHREEELQLAPEPMEDEQSEMPQQVSLRMSRRRLNKVSKLKEPHLSTVPEGPILPLLRQHQTLNTPSPHNYESAHVARPLSHHKHEVYVPCITLHFIACSLVLLSFLFSIGDNVSLKFGGVRFPNHYSISIMNTP</sequence>
<dbReference type="Proteomes" id="UP000436088">
    <property type="component" value="Unassembled WGS sequence"/>
</dbReference>
<dbReference type="GO" id="GO:0003743">
    <property type="term" value="F:translation initiation factor activity"/>
    <property type="evidence" value="ECO:0007669"/>
    <property type="project" value="UniProtKB-KW"/>
</dbReference>
<dbReference type="Gene3D" id="3.30.70.270">
    <property type="match status" value="1"/>
</dbReference>
<feature type="compositionally biased region" description="Basic and acidic residues" evidence="6">
    <location>
        <begin position="316"/>
        <end position="331"/>
    </location>
</feature>
<dbReference type="GO" id="GO:0002183">
    <property type="term" value="P:cytoplasmic translational initiation"/>
    <property type="evidence" value="ECO:0007669"/>
    <property type="project" value="TreeGrafter"/>
</dbReference>
<comment type="similarity">
    <text evidence="3">Belongs to the WD repeat STRAP family.</text>
</comment>
<dbReference type="GO" id="GO:0071541">
    <property type="term" value="C:eukaryotic translation initiation factor 3 complex, eIF3m"/>
    <property type="evidence" value="ECO:0007669"/>
    <property type="project" value="TreeGrafter"/>
</dbReference>